<keyword evidence="1" id="KW-0732">Signal</keyword>
<dbReference type="EMBL" id="JAPTGG010000005">
    <property type="protein sequence ID" value="MCZ0865090.1"/>
    <property type="molecule type" value="Genomic_DNA"/>
</dbReference>
<dbReference type="Gene3D" id="2.60.120.200">
    <property type="match status" value="1"/>
</dbReference>
<dbReference type="AlphaFoldDB" id="A0A9J6RL17"/>
<proteinExistence type="predicted"/>
<feature type="chain" id="PRO_5039929305" evidence="1">
    <location>
        <begin position="26"/>
        <end position="395"/>
    </location>
</feature>
<evidence type="ECO:0000256" key="1">
    <source>
        <dbReference type="SAM" id="SignalP"/>
    </source>
</evidence>
<name>A0A9J6RL17_9GAMM</name>
<evidence type="ECO:0000313" key="3">
    <source>
        <dbReference type="Proteomes" id="UP001069090"/>
    </source>
</evidence>
<keyword evidence="3" id="KW-1185">Reference proteome</keyword>
<reference evidence="2 3" key="1">
    <citation type="submission" date="2022-12" db="EMBL/GenBank/DDBJ databases">
        <title>Dasania phycosphaerae sp. nov., isolated from particulate material of the south coast of Korea.</title>
        <authorList>
            <person name="Jiang Y."/>
        </authorList>
    </citation>
    <scope>NUCLEOTIDE SEQUENCE [LARGE SCALE GENOMIC DNA]</scope>
    <source>
        <strain evidence="2 3">GY-19</strain>
    </source>
</reference>
<organism evidence="2 3">
    <name type="scientific">Dasania phycosphaerae</name>
    <dbReference type="NCBI Taxonomy" id="2950436"/>
    <lineage>
        <taxon>Bacteria</taxon>
        <taxon>Pseudomonadati</taxon>
        <taxon>Pseudomonadota</taxon>
        <taxon>Gammaproteobacteria</taxon>
        <taxon>Cellvibrionales</taxon>
        <taxon>Spongiibacteraceae</taxon>
        <taxon>Dasania</taxon>
    </lineage>
</organism>
<protein>
    <submittedName>
        <fullName evidence="2">Uncharacterized protein</fullName>
    </submittedName>
</protein>
<feature type="signal peptide" evidence="1">
    <location>
        <begin position="1"/>
        <end position="25"/>
    </location>
</feature>
<sequence length="395" mass="42864">MINIYRHFKFFVLFTLFLSASSVFSAKNIAVTSMSLIRCQGGTLVAVGQACPTLPVIVFETDFSDATGYSQGGVPYWNSSNAPPGMTAVNVGGSGSLDVIAGAGVAGSNAMRLTYDPTPTSNPTITMAKHLTGNMLTGFTELYIRYRFKFPDNWKFGDGALSLPYWKWLRLWQNTHPTQSDHVTGNWSENRPNSHYIVANFAGSPTYGIHVNAVFGANDGDATERDNGSAGGPRLNYGAYIDGNPLPHTAQAGYMQALVGDIDWITNPGRFVSTARPWHTLEYRVKLATNATSNDGVFEVWFDGVKQETDFPNKSIHGNLSPGVPVPADHFNDVNGNIGMPVAKMGSGINWISFFDNMADWNEHFGNVDVDGYIDVNDLVVSTQPIGHAYNVGGP</sequence>
<accession>A0A9J6RL17</accession>
<dbReference type="Proteomes" id="UP001069090">
    <property type="component" value="Unassembled WGS sequence"/>
</dbReference>
<dbReference type="RefSeq" id="WP_258331241.1">
    <property type="nucleotide sequence ID" value="NZ_JAPTGG010000005.1"/>
</dbReference>
<comment type="caution">
    <text evidence="2">The sequence shown here is derived from an EMBL/GenBank/DDBJ whole genome shotgun (WGS) entry which is preliminary data.</text>
</comment>
<gene>
    <name evidence="2" type="ORF">O0V09_07760</name>
</gene>
<evidence type="ECO:0000313" key="2">
    <source>
        <dbReference type="EMBL" id="MCZ0865090.1"/>
    </source>
</evidence>